<sequence>MVASSMNSSSPTPERTTRKRSFDGACSPSSMDEVPCKKTKMIDEINKCPLQEKDTNVPSECSEACLQRDSRRDNPVSVGDDTGELTDKENNTSPLSKYDQCPSPKEEKYASSPRPDDYYYNDSYEGYYDYGDESDRGRRTLKLEYWTRSEECKERKWDHLDKLDSEEHGMTREEHIYATTLAGRMSYMEPNMFPYETPEGIEHWTLWSRNDLRHADVQEYVERWISTNAPHVSAWNYDDNPERSIDIFHVHVYLQVGASGDVLQGRNVADFVH</sequence>
<comment type="caution">
    <text evidence="2">The sequence shown here is derived from an EMBL/GenBank/DDBJ whole genome shotgun (WGS) entry which is preliminary data.</text>
</comment>
<evidence type="ECO:0000313" key="3">
    <source>
        <dbReference type="Proteomes" id="UP000243217"/>
    </source>
</evidence>
<protein>
    <submittedName>
        <fullName evidence="2">Uncharacterized protein</fullName>
    </submittedName>
</protein>
<accession>A0A1V9ZCS8</accession>
<gene>
    <name evidence="2" type="ORF">THRCLA_07558</name>
</gene>
<evidence type="ECO:0000256" key="1">
    <source>
        <dbReference type="SAM" id="MobiDB-lite"/>
    </source>
</evidence>
<keyword evidence="3" id="KW-1185">Reference proteome</keyword>
<feature type="region of interest" description="Disordered" evidence="1">
    <location>
        <begin position="1"/>
        <end position="117"/>
    </location>
</feature>
<organism evidence="2 3">
    <name type="scientific">Thraustotheca clavata</name>
    <dbReference type="NCBI Taxonomy" id="74557"/>
    <lineage>
        <taxon>Eukaryota</taxon>
        <taxon>Sar</taxon>
        <taxon>Stramenopiles</taxon>
        <taxon>Oomycota</taxon>
        <taxon>Saprolegniomycetes</taxon>
        <taxon>Saprolegniales</taxon>
        <taxon>Achlyaceae</taxon>
        <taxon>Thraustotheca</taxon>
    </lineage>
</organism>
<feature type="compositionally biased region" description="Basic and acidic residues" evidence="1">
    <location>
        <begin position="34"/>
        <end position="55"/>
    </location>
</feature>
<proteinExistence type="predicted"/>
<dbReference type="AlphaFoldDB" id="A0A1V9ZCS8"/>
<feature type="compositionally biased region" description="Polar residues" evidence="1">
    <location>
        <begin position="1"/>
        <end position="14"/>
    </location>
</feature>
<dbReference type="STRING" id="74557.A0A1V9ZCS8"/>
<dbReference type="Proteomes" id="UP000243217">
    <property type="component" value="Unassembled WGS sequence"/>
</dbReference>
<dbReference type="EMBL" id="JNBS01002029">
    <property type="protein sequence ID" value="OQR95805.1"/>
    <property type="molecule type" value="Genomic_DNA"/>
</dbReference>
<name>A0A1V9ZCS8_9STRA</name>
<feature type="compositionally biased region" description="Basic and acidic residues" evidence="1">
    <location>
        <begin position="104"/>
        <end position="117"/>
    </location>
</feature>
<evidence type="ECO:0000313" key="2">
    <source>
        <dbReference type="EMBL" id="OQR95805.1"/>
    </source>
</evidence>
<reference evidence="2 3" key="1">
    <citation type="journal article" date="2014" name="Genome Biol. Evol.">
        <title>The secreted proteins of Achlya hypogyna and Thraustotheca clavata identify the ancestral oomycete secretome and reveal gene acquisitions by horizontal gene transfer.</title>
        <authorList>
            <person name="Misner I."/>
            <person name="Blouin N."/>
            <person name="Leonard G."/>
            <person name="Richards T.A."/>
            <person name="Lane C.E."/>
        </authorList>
    </citation>
    <scope>NUCLEOTIDE SEQUENCE [LARGE SCALE GENOMIC DNA]</scope>
    <source>
        <strain evidence="2 3">ATCC 34112</strain>
    </source>
</reference>
<dbReference type="OrthoDB" id="498286at2759"/>